<dbReference type="AlphaFoldDB" id="A0AAV2S8E7"/>
<gene>
    <name evidence="1" type="ORF">MNOR_LOCUS33522</name>
</gene>
<protein>
    <submittedName>
        <fullName evidence="1">Uncharacterized protein</fullName>
    </submittedName>
</protein>
<sequence length="101" mass="11586">MLKLSRWRTTLLTTRWRNTGLTITVLCFLLAVQKYSISNPSAITVYSFAEHKEFISSENNIEAPVFGSEIYPSTENNVFILETSNSTEPKYIKYRVLCGIE</sequence>
<keyword evidence="2" id="KW-1185">Reference proteome</keyword>
<name>A0AAV2S8E7_MEGNR</name>
<dbReference type="EMBL" id="CAXKWB010048560">
    <property type="protein sequence ID" value="CAL4166820.1"/>
    <property type="molecule type" value="Genomic_DNA"/>
</dbReference>
<evidence type="ECO:0000313" key="2">
    <source>
        <dbReference type="Proteomes" id="UP001497623"/>
    </source>
</evidence>
<evidence type="ECO:0000313" key="1">
    <source>
        <dbReference type="EMBL" id="CAL4166820.1"/>
    </source>
</evidence>
<comment type="caution">
    <text evidence="1">The sequence shown here is derived from an EMBL/GenBank/DDBJ whole genome shotgun (WGS) entry which is preliminary data.</text>
</comment>
<dbReference type="Proteomes" id="UP001497623">
    <property type="component" value="Unassembled WGS sequence"/>
</dbReference>
<reference evidence="1 2" key="1">
    <citation type="submission" date="2024-05" db="EMBL/GenBank/DDBJ databases">
        <authorList>
            <person name="Wallberg A."/>
        </authorList>
    </citation>
    <scope>NUCLEOTIDE SEQUENCE [LARGE SCALE GENOMIC DNA]</scope>
</reference>
<organism evidence="1 2">
    <name type="scientific">Meganyctiphanes norvegica</name>
    <name type="common">Northern krill</name>
    <name type="synonym">Thysanopoda norvegica</name>
    <dbReference type="NCBI Taxonomy" id="48144"/>
    <lineage>
        <taxon>Eukaryota</taxon>
        <taxon>Metazoa</taxon>
        <taxon>Ecdysozoa</taxon>
        <taxon>Arthropoda</taxon>
        <taxon>Crustacea</taxon>
        <taxon>Multicrustacea</taxon>
        <taxon>Malacostraca</taxon>
        <taxon>Eumalacostraca</taxon>
        <taxon>Eucarida</taxon>
        <taxon>Euphausiacea</taxon>
        <taxon>Euphausiidae</taxon>
        <taxon>Meganyctiphanes</taxon>
    </lineage>
</organism>
<feature type="non-terminal residue" evidence="1">
    <location>
        <position position="101"/>
    </location>
</feature>
<accession>A0AAV2S8E7</accession>
<proteinExistence type="predicted"/>